<dbReference type="EMBL" id="CM023484">
    <property type="protein sequence ID" value="KAH6932163.1"/>
    <property type="molecule type" value="Genomic_DNA"/>
</dbReference>
<name>A0ACB7SEL9_HYAAI</name>
<dbReference type="Proteomes" id="UP000821845">
    <property type="component" value="Chromosome 4"/>
</dbReference>
<gene>
    <name evidence="1" type="ORF">HPB50_003203</name>
</gene>
<evidence type="ECO:0000313" key="1">
    <source>
        <dbReference type="EMBL" id="KAH6932163.1"/>
    </source>
</evidence>
<comment type="caution">
    <text evidence="1">The sequence shown here is derived from an EMBL/GenBank/DDBJ whole genome shotgun (WGS) entry which is preliminary data.</text>
</comment>
<proteinExistence type="predicted"/>
<keyword evidence="2" id="KW-1185">Reference proteome</keyword>
<protein>
    <submittedName>
        <fullName evidence="1">Uncharacterized protein</fullName>
    </submittedName>
</protein>
<evidence type="ECO:0000313" key="2">
    <source>
        <dbReference type="Proteomes" id="UP000821845"/>
    </source>
</evidence>
<reference evidence="1" key="1">
    <citation type="submission" date="2020-05" db="EMBL/GenBank/DDBJ databases">
        <title>Large-scale comparative analyses of tick genomes elucidate their genetic diversity and vector capacities.</title>
        <authorList>
            <person name="Jia N."/>
            <person name="Wang J."/>
            <person name="Shi W."/>
            <person name="Du L."/>
            <person name="Sun Y."/>
            <person name="Zhan W."/>
            <person name="Jiang J."/>
            <person name="Wang Q."/>
            <person name="Zhang B."/>
            <person name="Ji P."/>
            <person name="Sakyi L.B."/>
            <person name="Cui X."/>
            <person name="Yuan T."/>
            <person name="Jiang B."/>
            <person name="Yang W."/>
            <person name="Lam T.T.-Y."/>
            <person name="Chang Q."/>
            <person name="Ding S."/>
            <person name="Wang X."/>
            <person name="Zhu J."/>
            <person name="Ruan X."/>
            <person name="Zhao L."/>
            <person name="Wei J."/>
            <person name="Que T."/>
            <person name="Du C."/>
            <person name="Cheng J."/>
            <person name="Dai P."/>
            <person name="Han X."/>
            <person name="Huang E."/>
            <person name="Gao Y."/>
            <person name="Liu J."/>
            <person name="Shao H."/>
            <person name="Ye R."/>
            <person name="Li L."/>
            <person name="Wei W."/>
            <person name="Wang X."/>
            <person name="Wang C."/>
            <person name="Yang T."/>
            <person name="Huo Q."/>
            <person name="Li W."/>
            <person name="Guo W."/>
            <person name="Chen H."/>
            <person name="Zhou L."/>
            <person name="Ni X."/>
            <person name="Tian J."/>
            <person name="Zhou Y."/>
            <person name="Sheng Y."/>
            <person name="Liu T."/>
            <person name="Pan Y."/>
            <person name="Xia L."/>
            <person name="Li J."/>
            <person name="Zhao F."/>
            <person name="Cao W."/>
        </authorList>
    </citation>
    <scope>NUCLEOTIDE SEQUENCE</scope>
    <source>
        <strain evidence="1">Hyas-2018</strain>
    </source>
</reference>
<accession>A0ACB7SEL9</accession>
<organism evidence="1 2">
    <name type="scientific">Hyalomma asiaticum</name>
    <name type="common">Tick</name>
    <dbReference type="NCBI Taxonomy" id="266040"/>
    <lineage>
        <taxon>Eukaryota</taxon>
        <taxon>Metazoa</taxon>
        <taxon>Ecdysozoa</taxon>
        <taxon>Arthropoda</taxon>
        <taxon>Chelicerata</taxon>
        <taxon>Arachnida</taxon>
        <taxon>Acari</taxon>
        <taxon>Parasitiformes</taxon>
        <taxon>Ixodida</taxon>
        <taxon>Ixodoidea</taxon>
        <taxon>Ixodidae</taxon>
        <taxon>Hyalomminae</taxon>
        <taxon>Hyalomma</taxon>
    </lineage>
</organism>
<sequence length="154" mass="17895">MQAQIDDLEWRSRRLNLEFYGIQKTEPENLLTKINEIAAQLRLDTLGTQDVTAGHGLPSRPDRIPGVIVRFTRQEIRDKWFAERRSLRTANSNVYISENMTKRPRHLLSKCKEWIKRSGYAFAWHTNGKIFIRRKLGDAAIAVRFEADLEALTA</sequence>